<protein>
    <submittedName>
        <fullName evidence="1">Uncharacterized protein</fullName>
    </submittedName>
</protein>
<evidence type="ECO:0000313" key="1">
    <source>
        <dbReference type="EMBL" id="AKP44689.1"/>
    </source>
</evidence>
<dbReference type="Proteomes" id="UP001510562">
    <property type="component" value="Chromosome"/>
</dbReference>
<proteinExistence type="predicted"/>
<reference evidence="1 2" key="1">
    <citation type="journal article" date="2015" name="Genome Announc.">
        <title>Complete Genome Sequence of the Novel Temperate Clostridium difficile Phage phiCDIF1296T.</title>
        <authorList>
            <person name="Wittmann J."/>
            <person name="Riedel T."/>
            <person name="Bunk B."/>
            <person name="Sproer C."/>
            <person name="Gronow S."/>
            <person name="Overmann J."/>
        </authorList>
    </citation>
    <scope>NUCLEOTIDE SEQUENCE [LARGE SCALE GENOMIC DNA]</scope>
    <source>
        <strain evidence="2">ATCC 9689 / DSM 1296 / BCRC 10642 / JCM 1296 / NCIMB 10666 / NCTC 11209 / 90556-M6S</strain>
    </source>
</reference>
<evidence type="ECO:0000313" key="2">
    <source>
        <dbReference type="Proteomes" id="UP001510562"/>
    </source>
</evidence>
<organism evidence="1 2">
    <name type="scientific">Clostridioides difficile ATCC 9689 = DSM 1296</name>
    <dbReference type="NCBI Taxonomy" id="1121308"/>
    <lineage>
        <taxon>Bacteria</taxon>
        <taxon>Bacillati</taxon>
        <taxon>Bacillota</taxon>
        <taxon>Clostridia</taxon>
        <taxon>Peptostreptococcales</taxon>
        <taxon>Peptostreptococcaceae</taxon>
        <taxon>Clostridioides</taxon>
    </lineage>
</organism>
<keyword evidence="2" id="KW-1185">Reference proteome</keyword>
<accession>A0ACA7UN34</accession>
<sequence>MGKIQVDKLIQDEVRAIIPIIDENGKEEYIEVRNPDKETKEEILNKIWVGMENPDLALSQEDILKMLIDKLTNIELNIEIEDLVDSNISSELETVMYHICQIGNELTASLLMNTDVKLGQMKNEILQDRVLKEIEETEEIEKMNNIKDKVVN</sequence>
<dbReference type="EMBL" id="CP011970">
    <property type="protein sequence ID" value="AKP44689.1"/>
    <property type="molecule type" value="Genomic_DNA"/>
</dbReference>
<name>A0ACA7UN34_CLODI</name>
<gene>
    <name evidence="1" type="ORF">CDIF1296T_phi015</name>
</gene>